<sequence length="68" mass="7199">MLLSLQPQAQCPLSHPSVASTTVVHTPTSTITTYGPFLLPFSPPGEHHQARGGADLNGSELLSVDRSF</sequence>
<gene>
    <name evidence="2" type="ORF">C1H46_042681</name>
</gene>
<comment type="caution">
    <text evidence="2">The sequence shown here is derived from an EMBL/GenBank/DDBJ whole genome shotgun (WGS) entry which is preliminary data.</text>
</comment>
<feature type="region of interest" description="Disordered" evidence="1">
    <location>
        <begin position="42"/>
        <end position="68"/>
    </location>
</feature>
<dbReference type="EMBL" id="VIEB01001489">
    <property type="protein sequence ID" value="TQD71790.1"/>
    <property type="molecule type" value="Genomic_DNA"/>
</dbReference>
<organism evidence="2 3">
    <name type="scientific">Malus baccata</name>
    <name type="common">Siberian crab apple</name>
    <name type="synonym">Pyrus baccata</name>
    <dbReference type="NCBI Taxonomy" id="106549"/>
    <lineage>
        <taxon>Eukaryota</taxon>
        <taxon>Viridiplantae</taxon>
        <taxon>Streptophyta</taxon>
        <taxon>Embryophyta</taxon>
        <taxon>Tracheophyta</taxon>
        <taxon>Spermatophyta</taxon>
        <taxon>Magnoliopsida</taxon>
        <taxon>eudicotyledons</taxon>
        <taxon>Gunneridae</taxon>
        <taxon>Pentapetalae</taxon>
        <taxon>rosids</taxon>
        <taxon>fabids</taxon>
        <taxon>Rosales</taxon>
        <taxon>Rosaceae</taxon>
        <taxon>Amygdaloideae</taxon>
        <taxon>Maleae</taxon>
        <taxon>Malus</taxon>
    </lineage>
</organism>
<name>A0A540KCB7_MALBA</name>
<evidence type="ECO:0000313" key="2">
    <source>
        <dbReference type="EMBL" id="TQD71790.1"/>
    </source>
</evidence>
<accession>A0A540KCB7</accession>
<dbReference type="AlphaFoldDB" id="A0A540KCB7"/>
<keyword evidence="3" id="KW-1185">Reference proteome</keyword>
<dbReference type="Proteomes" id="UP000315295">
    <property type="component" value="Unassembled WGS sequence"/>
</dbReference>
<evidence type="ECO:0000256" key="1">
    <source>
        <dbReference type="SAM" id="MobiDB-lite"/>
    </source>
</evidence>
<proteinExistence type="predicted"/>
<reference evidence="2 3" key="1">
    <citation type="journal article" date="2019" name="G3 (Bethesda)">
        <title>Sequencing of a Wild Apple (Malus baccata) Genome Unravels the Differences Between Cultivated and Wild Apple Species Regarding Disease Resistance and Cold Tolerance.</title>
        <authorList>
            <person name="Chen X."/>
        </authorList>
    </citation>
    <scope>NUCLEOTIDE SEQUENCE [LARGE SCALE GENOMIC DNA]</scope>
    <source>
        <strain evidence="3">cv. Shandingzi</strain>
        <tissue evidence="2">Leaves</tissue>
    </source>
</reference>
<evidence type="ECO:0000313" key="3">
    <source>
        <dbReference type="Proteomes" id="UP000315295"/>
    </source>
</evidence>
<protein>
    <submittedName>
        <fullName evidence="2">Uncharacterized protein</fullName>
    </submittedName>
</protein>